<dbReference type="Gene3D" id="1.10.150.60">
    <property type="entry name" value="ARID DNA-binding domain"/>
    <property type="match status" value="1"/>
</dbReference>
<dbReference type="AlphaFoldDB" id="A0AAW1Y8A5"/>
<comment type="similarity">
    <text evidence="5">Belongs to the small heat shock protein (HSP20) family.</text>
</comment>
<keyword evidence="2" id="KW-0238">DNA-binding</keyword>
<feature type="region of interest" description="Disordered" evidence="6">
    <location>
        <begin position="468"/>
        <end position="490"/>
    </location>
</feature>
<evidence type="ECO:0000259" key="7">
    <source>
        <dbReference type="PROSITE" id="PS01031"/>
    </source>
</evidence>
<dbReference type="SUPFAM" id="SSF49764">
    <property type="entry name" value="HSP20-like chaperones"/>
    <property type="match status" value="1"/>
</dbReference>
<accession>A0AAW1Y8A5</accession>
<feature type="region of interest" description="Disordered" evidence="6">
    <location>
        <begin position="1"/>
        <end position="41"/>
    </location>
</feature>
<keyword evidence="4" id="KW-0539">Nucleus</keyword>
<reference evidence="9 10" key="1">
    <citation type="journal article" date="2023" name="G3 (Bethesda)">
        <title>A chromosome-length genome assembly and annotation of blackberry (Rubus argutus, cv. 'Hillquist').</title>
        <authorList>
            <person name="Bruna T."/>
            <person name="Aryal R."/>
            <person name="Dudchenko O."/>
            <person name="Sargent D.J."/>
            <person name="Mead D."/>
            <person name="Buti M."/>
            <person name="Cavallini A."/>
            <person name="Hytonen T."/>
            <person name="Andres J."/>
            <person name="Pham M."/>
            <person name="Weisz D."/>
            <person name="Mascagni F."/>
            <person name="Usai G."/>
            <person name="Natali L."/>
            <person name="Bassil N."/>
            <person name="Fernandez G.E."/>
            <person name="Lomsadze A."/>
            <person name="Armour M."/>
            <person name="Olukolu B."/>
            <person name="Poorten T."/>
            <person name="Britton C."/>
            <person name="Davik J."/>
            <person name="Ashrafi H."/>
            <person name="Aiden E.L."/>
            <person name="Borodovsky M."/>
            <person name="Worthington M."/>
        </authorList>
    </citation>
    <scope>NUCLEOTIDE SEQUENCE [LARGE SCALE GENOMIC DNA]</scope>
    <source>
        <strain evidence="9">PI 553951</strain>
    </source>
</reference>
<evidence type="ECO:0000256" key="2">
    <source>
        <dbReference type="ARBA" id="ARBA00023125"/>
    </source>
</evidence>
<feature type="domain" description="ARID" evidence="8">
    <location>
        <begin position="488"/>
        <end position="579"/>
    </location>
</feature>
<keyword evidence="10" id="KW-1185">Reference proteome</keyword>
<dbReference type="CDD" id="cd00298">
    <property type="entry name" value="ACD_sHsps_p23-like"/>
    <property type="match status" value="1"/>
</dbReference>
<dbReference type="GO" id="GO:0003677">
    <property type="term" value="F:DNA binding"/>
    <property type="evidence" value="ECO:0007669"/>
    <property type="project" value="UniProtKB-KW"/>
</dbReference>
<evidence type="ECO:0000256" key="6">
    <source>
        <dbReference type="SAM" id="MobiDB-lite"/>
    </source>
</evidence>
<dbReference type="PANTHER" id="PTHR15348">
    <property type="entry name" value="AT-RICH INTERACTIVE DOMAIN-CONTAINING PROTEIN ARID DOMAIN- CONTAINING PROTEIN DEAD RINGER PROTEIN B-CELL REGULATOR OF IGH TRANSCRIPTION BRIGHT"/>
    <property type="match status" value="1"/>
</dbReference>
<dbReference type="GO" id="GO:0005634">
    <property type="term" value="C:nucleus"/>
    <property type="evidence" value="ECO:0007669"/>
    <property type="project" value="TreeGrafter"/>
</dbReference>
<dbReference type="SUPFAM" id="SSF46774">
    <property type="entry name" value="ARID-like"/>
    <property type="match status" value="1"/>
</dbReference>
<evidence type="ECO:0000256" key="5">
    <source>
        <dbReference type="PROSITE-ProRule" id="PRU00285"/>
    </source>
</evidence>
<gene>
    <name evidence="9" type="ORF">M0R45_010013</name>
</gene>
<organism evidence="9 10">
    <name type="scientific">Rubus argutus</name>
    <name type="common">Southern blackberry</name>
    <dbReference type="NCBI Taxonomy" id="59490"/>
    <lineage>
        <taxon>Eukaryota</taxon>
        <taxon>Viridiplantae</taxon>
        <taxon>Streptophyta</taxon>
        <taxon>Embryophyta</taxon>
        <taxon>Tracheophyta</taxon>
        <taxon>Spermatophyta</taxon>
        <taxon>Magnoliopsida</taxon>
        <taxon>eudicotyledons</taxon>
        <taxon>Gunneridae</taxon>
        <taxon>Pentapetalae</taxon>
        <taxon>rosids</taxon>
        <taxon>fabids</taxon>
        <taxon>Rosales</taxon>
        <taxon>Rosaceae</taxon>
        <taxon>Rosoideae</taxon>
        <taxon>Rosoideae incertae sedis</taxon>
        <taxon>Rubus</taxon>
    </lineage>
</organism>
<dbReference type="SMART" id="SM00501">
    <property type="entry name" value="BRIGHT"/>
    <property type="match status" value="1"/>
</dbReference>
<dbReference type="InterPro" id="IPR036431">
    <property type="entry name" value="ARID_dom_sf"/>
</dbReference>
<evidence type="ECO:0000313" key="9">
    <source>
        <dbReference type="EMBL" id="KAK9944444.1"/>
    </source>
</evidence>
<dbReference type="FunFam" id="1.10.150.60:FF:000018">
    <property type="entry name" value="AT-rich interactive domain-containing protein 3"/>
    <property type="match status" value="1"/>
</dbReference>
<dbReference type="PANTHER" id="PTHR15348:SF19">
    <property type="entry name" value="ARID DOMAIN-CONTAINING PROTEIN"/>
    <property type="match status" value="1"/>
</dbReference>
<dbReference type="CDD" id="cd16100">
    <property type="entry name" value="ARID"/>
    <property type="match status" value="1"/>
</dbReference>
<dbReference type="InterPro" id="IPR002068">
    <property type="entry name" value="A-crystallin/Hsp20_dom"/>
</dbReference>
<dbReference type="PROSITE" id="PS01031">
    <property type="entry name" value="SHSP"/>
    <property type="match status" value="1"/>
</dbReference>
<dbReference type="InterPro" id="IPR008978">
    <property type="entry name" value="HSP20-like_chaperone"/>
</dbReference>
<feature type="region of interest" description="Disordered" evidence="6">
    <location>
        <begin position="383"/>
        <end position="447"/>
    </location>
</feature>
<feature type="domain" description="SHSP" evidence="7">
    <location>
        <begin position="683"/>
        <end position="784"/>
    </location>
</feature>
<evidence type="ECO:0000256" key="1">
    <source>
        <dbReference type="ARBA" id="ARBA00023015"/>
    </source>
</evidence>
<dbReference type="Proteomes" id="UP001457282">
    <property type="component" value="Unassembled WGS sequence"/>
</dbReference>
<dbReference type="Pfam" id="PF01388">
    <property type="entry name" value="ARID"/>
    <property type="match status" value="1"/>
</dbReference>
<dbReference type="PROSITE" id="PS51011">
    <property type="entry name" value="ARID"/>
    <property type="match status" value="1"/>
</dbReference>
<evidence type="ECO:0000313" key="10">
    <source>
        <dbReference type="Proteomes" id="UP001457282"/>
    </source>
</evidence>
<evidence type="ECO:0000256" key="3">
    <source>
        <dbReference type="ARBA" id="ARBA00023163"/>
    </source>
</evidence>
<feature type="compositionally biased region" description="Acidic residues" evidence="6">
    <location>
        <begin position="414"/>
        <end position="428"/>
    </location>
</feature>
<feature type="compositionally biased region" description="Basic and acidic residues" evidence="6">
    <location>
        <begin position="1"/>
        <end position="17"/>
    </location>
</feature>
<dbReference type="FunFam" id="2.60.40.790:FF:000014">
    <property type="entry name" value="AT-rich interactive domain-containing protein 3"/>
    <property type="match status" value="1"/>
</dbReference>
<dbReference type="SMART" id="SM01014">
    <property type="entry name" value="ARID"/>
    <property type="match status" value="1"/>
</dbReference>
<feature type="compositionally biased region" description="Basic and acidic residues" evidence="6">
    <location>
        <begin position="400"/>
        <end position="413"/>
    </location>
</feature>
<evidence type="ECO:0000259" key="8">
    <source>
        <dbReference type="PROSITE" id="PS51011"/>
    </source>
</evidence>
<dbReference type="InterPro" id="IPR045147">
    <property type="entry name" value="ARI3A/B/C"/>
</dbReference>
<feature type="compositionally biased region" description="Acidic residues" evidence="6">
    <location>
        <begin position="480"/>
        <end position="490"/>
    </location>
</feature>
<keyword evidence="3" id="KW-0804">Transcription</keyword>
<dbReference type="InterPro" id="IPR001606">
    <property type="entry name" value="ARID_dom"/>
</dbReference>
<protein>
    <submittedName>
        <fullName evidence="9">Uncharacterized protein</fullName>
    </submittedName>
</protein>
<keyword evidence="1" id="KW-0805">Transcription regulation</keyword>
<dbReference type="Gene3D" id="2.60.40.790">
    <property type="match status" value="1"/>
</dbReference>
<dbReference type="EMBL" id="JBEDUW010000002">
    <property type="protein sequence ID" value="KAK9944444.1"/>
    <property type="molecule type" value="Genomic_DNA"/>
</dbReference>
<comment type="caution">
    <text evidence="9">The sequence shown here is derived from an EMBL/GenBank/DDBJ whole genome shotgun (WGS) entry which is preliminary data.</text>
</comment>
<dbReference type="GO" id="GO:0006357">
    <property type="term" value="P:regulation of transcription by RNA polymerase II"/>
    <property type="evidence" value="ECO:0007669"/>
    <property type="project" value="InterPro"/>
</dbReference>
<name>A0AAW1Y8A5_RUBAR</name>
<proteinExistence type="inferred from homology"/>
<evidence type="ECO:0000256" key="4">
    <source>
        <dbReference type="ARBA" id="ARBA00023242"/>
    </source>
</evidence>
<feature type="region of interest" description="Disordered" evidence="6">
    <location>
        <begin position="166"/>
        <end position="187"/>
    </location>
</feature>
<sequence>MDDIGKQEGKNMEEGLEIKGPNQTHDHEELEGVQEPNPNSVDGVVVEMQKVAGDSGVEMPSGIEGPVDLAPAVLETPEDAGIGTDPNNEPHANTESDKLVGNVDSDVHRESEASVKIEGDNLVSNVDSDVQCESEVCLKIESGENGEEKGEELKDVKVSEAIPSIELDASAETNDLVGNGDGGSHHTVQTKVPMEIEKVDNDGEEGKALKDGVSSKANPTSELHISAETDNAVSQVDSDMCHDVDVAMGKVTDGVSSKANPSSELHINAETGNAVSQVESDMCHDGDVAMGKLTDGVSSKANPSSELHINAETDNAVSQVESDMCHDGDVAMGKVTDGVSSKANPFSEPLTSAETDRVVCKLEHDMPLDSKVAREKLVYGVSGKAKCSPNEPPSSVKADNVCKVERDMPRDNEVSMETESESDDDDEKGDALTGGVSSKTKLSLHPDIKEQVSKSKFHVGREAGMKSLDPERTFLLDPGADGDESGTEEEQAEFMKEVENFYKERHLEFKAPKFYKEELNLLKLWRAVIKLGGYEKVTSCKLWRQVGESFNPPKTCTTVSWTFRIFYEKALLEFEKHRWHGSELALPAEPSRVEIRADGSQTCGSGRTLRDAAARAMQGWHSQRLFGNGEVGDAIIKDKHLSTMPKSDKQLKSSGLLKRKKLSPGDCAAQVTDMKGIKPRLDMTVFDVGPPADWVKINVKRFNDCFEVYALVPGLLREEVHVQSDPVGRLVISGQPMQLDNPWGVTPFKKVVSLPSRIDPHQTSAVVTLNGQLFVRVPFEQSDY</sequence>
<feature type="region of interest" description="Disordered" evidence="6">
    <location>
        <begin position="55"/>
        <end position="101"/>
    </location>
</feature>